<dbReference type="EMBL" id="JACAZH010000029">
    <property type="protein sequence ID" value="KAF7340869.1"/>
    <property type="molecule type" value="Genomic_DNA"/>
</dbReference>
<reference evidence="2" key="1">
    <citation type="submission" date="2020-05" db="EMBL/GenBank/DDBJ databases">
        <title>Mycena genomes resolve the evolution of fungal bioluminescence.</title>
        <authorList>
            <person name="Tsai I.J."/>
        </authorList>
    </citation>
    <scope>NUCLEOTIDE SEQUENCE</scope>
    <source>
        <strain evidence="2">160909Yilan</strain>
    </source>
</reference>
<keyword evidence="3" id="KW-1185">Reference proteome</keyword>
<comment type="caution">
    <text evidence="2">The sequence shown here is derived from an EMBL/GenBank/DDBJ whole genome shotgun (WGS) entry which is preliminary data.</text>
</comment>
<feature type="domain" description="F-box" evidence="1">
    <location>
        <begin position="18"/>
        <end position="58"/>
    </location>
</feature>
<dbReference type="Proteomes" id="UP000623467">
    <property type="component" value="Unassembled WGS sequence"/>
</dbReference>
<name>A0A8H7CKB9_9AGAR</name>
<protein>
    <recommendedName>
        <fullName evidence="1">F-box domain-containing protein</fullName>
    </recommendedName>
</protein>
<dbReference type="CDD" id="cd09917">
    <property type="entry name" value="F-box_SF"/>
    <property type="match status" value="1"/>
</dbReference>
<dbReference type="AlphaFoldDB" id="A0A8H7CKB9"/>
<gene>
    <name evidence="2" type="ORF">MSAN_02116400</name>
</gene>
<dbReference type="InterPro" id="IPR001810">
    <property type="entry name" value="F-box_dom"/>
</dbReference>
<sequence length="366" mass="42234">MVWTRRVRKERMEISRWLPNEVLAHIMQHASKVDQAALSRVSKLFRDLCLPINILNRDVEIKGSRAITSFCLAIIENPSRADAVRSFILAVPYTNRVKIRNDLILASLKLMKRLDHLSLSPFVLDESRNRRSLVEKTNFPELNSCNIWVPRGILLEAFLARHSTLKRIHLHSKSRIIPSQSMRISLPNLEYYEGDAGFILAIDTIRLKEVHFHWHSTDDVDVEKIIIGISSKTNQYLPFISCHRYSGDPFDQIVASVSKYMQYTKTLQLQSWTNSWMLLSPGTIYLIKGHLRRFASLVYLAIGYNGFQSSRTRDQDRIAVEGWGEACPTLEGCCFHNNGWRKVDGQWEEYPIKEFWALAGIADPGY</sequence>
<accession>A0A8H7CKB9</accession>
<dbReference type="SMART" id="SM00256">
    <property type="entry name" value="FBOX"/>
    <property type="match status" value="1"/>
</dbReference>
<dbReference type="SUPFAM" id="SSF81383">
    <property type="entry name" value="F-box domain"/>
    <property type="match status" value="1"/>
</dbReference>
<dbReference type="Pfam" id="PF00646">
    <property type="entry name" value="F-box"/>
    <property type="match status" value="1"/>
</dbReference>
<organism evidence="2 3">
    <name type="scientific">Mycena sanguinolenta</name>
    <dbReference type="NCBI Taxonomy" id="230812"/>
    <lineage>
        <taxon>Eukaryota</taxon>
        <taxon>Fungi</taxon>
        <taxon>Dikarya</taxon>
        <taxon>Basidiomycota</taxon>
        <taxon>Agaricomycotina</taxon>
        <taxon>Agaricomycetes</taxon>
        <taxon>Agaricomycetidae</taxon>
        <taxon>Agaricales</taxon>
        <taxon>Marasmiineae</taxon>
        <taxon>Mycenaceae</taxon>
        <taxon>Mycena</taxon>
    </lineage>
</organism>
<evidence type="ECO:0000259" key="1">
    <source>
        <dbReference type="SMART" id="SM00256"/>
    </source>
</evidence>
<evidence type="ECO:0000313" key="3">
    <source>
        <dbReference type="Proteomes" id="UP000623467"/>
    </source>
</evidence>
<dbReference type="InterPro" id="IPR036047">
    <property type="entry name" value="F-box-like_dom_sf"/>
</dbReference>
<proteinExistence type="predicted"/>
<dbReference type="OrthoDB" id="2852950at2759"/>
<evidence type="ECO:0000313" key="2">
    <source>
        <dbReference type="EMBL" id="KAF7340869.1"/>
    </source>
</evidence>